<accession>A0A9D7SBR6</accession>
<reference evidence="2 3" key="1">
    <citation type="submission" date="2020-10" db="EMBL/GenBank/DDBJ databases">
        <title>Connecting structure to function with the recovery of over 1000 high-quality activated sludge metagenome-assembled genomes encoding full-length rRNA genes using long-read sequencing.</title>
        <authorList>
            <person name="Singleton C.M."/>
            <person name="Petriglieri F."/>
            <person name="Kristensen J.M."/>
            <person name="Kirkegaard R.H."/>
            <person name="Michaelsen T.Y."/>
            <person name="Andersen M.H."/>
            <person name="Karst S.M."/>
            <person name="Dueholm M.S."/>
            <person name="Nielsen P.H."/>
            <person name="Albertsen M."/>
        </authorList>
    </citation>
    <scope>NUCLEOTIDE SEQUENCE [LARGE SCALE GENOMIC DNA]</scope>
    <source>
        <strain evidence="2">Ribe_18-Q3-R11-54_BAT3C.373</strain>
    </source>
</reference>
<gene>
    <name evidence="2" type="ORF">IPO85_19805</name>
</gene>
<dbReference type="PIRSF" id="PIRSF002741">
    <property type="entry name" value="MppA"/>
    <property type="match status" value="1"/>
</dbReference>
<evidence type="ECO:0000313" key="2">
    <source>
        <dbReference type="EMBL" id="MBK9719717.1"/>
    </source>
</evidence>
<dbReference type="EMBL" id="JADKFW010000021">
    <property type="protein sequence ID" value="MBK9719717.1"/>
    <property type="molecule type" value="Genomic_DNA"/>
</dbReference>
<dbReference type="Gene3D" id="3.90.76.10">
    <property type="entry name" value="Dipeptide-binding Protein, Domain 1"/>
    <property type="match status" value="1"/>
</dbReference>
<comment type="caution">
    <text evidence="2">The sequence shown here is derived from an EMBL/GenBank/DDBJ whole genome shotgun (WGS) entry which is preliminary data.</text>
</comment>
<dbReference type="GO" id="GO:0015833">
    <property type="term" value="P:peptide transport"/>
    <property type="evidence" value="ECO:0007669"/>
    <property type="project" value="TreeGrafter"/>
</dbReference>
<sequence>MNLVFLKQIVNLVLLSILMIVCNSCSYDRGNKPRVFHYNQPNPVTSIDPAFAKTQNNIWIVDHLYNQLVDLNDSMQVVPELATNWNILDSGRVYEFKIRDDVYFHKDKCFGGDSTRKLTSADVVFSFSRLLDPKLSAPGSWIFADKVDSLHPFESIGDTLFRIYLKAPFSPLLTMLTMQYCSVLPKEAITYYGDHFREHEVGTGPFILKKWIDRQGIFLIKNNHYYKSGIPELEGIRVSFIEDRNTAYLEFLKHGIDFFSGVQSSFGYQILTKDGRLRAEFIDKFKFYRSDYLNTEYFGINLKALDKNHALNNKLIRQALNYAVDRSSMLKTFRLGIGTEANSGFIPKGLPGFDPKLVKGYHYDPQKAKALLAEAKYDQMPLNQKEMIIYTNKDYADIVTYVVRQWQEIGILAKIELLETATLREKMRNGSLSFFRASWVADYPDEESFMTVFYSKNPAPPNYTRFKNESFDRLYDRAIVEIDMDKRKKIFQDMDRIIIEEAPVIFLFYDQVAWFSQQNIQNLEGNALNLLKLETVNEKN</sequence>
<dbReference type="PANTHER" id="PTHR30290">
    <property type="entry name" value="PERIPLASMIC BINDING COMPONENT OF ABC TRANSPORTER"/>
    <property type="match status" value="1"/>
</dbReference>
<dbReference type="SUPFAM" id="SSF53850">
    <property type="entry name" value="Periplasmic binding protein-like II"/>
    <property type="match status" value="1"/>
</dbReference>
<name>A0A9D7SBR6_9BACT</name>
<dbReference type="Proteomes" id="UP000808349">
    <property type="component" value="Unassembled WGS sequence"/>
</dbReference>
<dbReference type="GO" id="GO:0030288">
    <property type="term" value="C:outer membrane-bounded periplasmic space"/>
    <property type="evidence" value="ECO:0007669"/>
    <property type="project" value="UniProtKB-ARBA"/>
</dbReference>
<dbReference type="InterPro" id="IPR030678">
    <property type="entry name" value="Peptide/Ni-bd"/>
</dbReference>
<evidence type="ECO:0000259" key="1">
    <source>
        <dbReference type="Pfam" id="PF00496"/>
    </source>
</evidence>
<dbReference type="InterPro" id="IPR000914">
    <property type="entry name" value="SBP_5_dom"/>
</dbReference>
<protein>
    <submittedName>
        <fullName evidence="2">ABC transporter substrate-binding protein</fullName>
    </submittedName>
</protein>
<dbReference type="GO" id="GO:0043190">
    <property type="term" value="C:ATP-binding cassette (ABC) transporter complex"/>
    <property type="evidence" value="ECO:0007669"/>
    <property type="project" value="InterPro"/>
</dbReference>
<evidence type="ECO:0000313" key="3">
    <source>
        <dbReference type="Proteomes" id="UP000808349"/>
    </source>
</evidence>
<dbReference type="GO" id="GO:1904680">
    <property type="term" value="F:peptide transmembrane transporter activity"/>
    <property type="evidence" value="ECO:0007669"/>
    <property type="project" value="TreeGrafter"/>
</dbReference>
<proteinExistence type="predicted"/>
<dbReference type="InterPro" id="IPR039424">
    <property type="entry name" value="SBP_5"/>
</dbReference>
<dbReference type="Gene3D" id="3.10.105.10">
    <property type="entry name" value="Dipeptide-binding Protein, Domain 3"/>
    <property type="match status" value="1"/>
</dbReference>
<feature type="domain" description="Solute-binding protein family 5" evidence="1">
    <location>
        <begin position="76"/>
        <end position="458"/>
    </location>
</feature>
<dbReference type="AlphaFoldDB" id="A0A9D7SBR6"/>
<dbReference type="Gene3D" id="3.40.190.10">
    <property type="entry name" value="Periplasmic binding protein-like II"/>
    <property type="match status" value="1"/>
</dbReference>
<organism evidence="2 3">
    <name type="scientific">Candidatus Defluviibacterium haderslevense</name>
    <dbReference type="NCBI Taxonomy" id="2981993"/>
    <lineage>
        <taxon>Bacteria</taxon>
        <taxon>Pseudomonadati</taxon>
        <taxon>Bacteroidota</taxon>
        <taxon>Saprospiria</taxon>
        <taxon>Saprospirales</taxon>
        <taxon>Saprospiraceae</taxon>
        <taxon>Candidatus Defluviibacterium</taxon>
    </lineage>
</organism>
<dbReference type="CDD" id="cd00995">
    <property type="entry name" value="PBP2_NikA_DppA_OppA_like"/>
    <property type="match status" value="1"/>
</dbReference>
<dbReference type="Pfam" id="PF00496">
    <property type="entry name" value="SBP_bac_5"/>
    <property type="match status" value="1"/>
</dbReference>